<sequence length="102" mass="11758">MHWTVVAPFIREQSDSQWLTPFVPGQRHQFRCVPRQGSTINWHEAALPVTGREEWLRLWNQSQEAVKAKQGGIITVFPQLAATVGLRMAKLGFWWNPTQSMT</sequence>
<reference evidence="1" key="2">
    <citation type="journal article" date="2022" name="Microbiol. Resour. Announc.">
        <title>Metagenome Sequencing to Explore Phylogenomics of Terrestrial Cyanobacteria.</title>
        <authorList>
            <person name="Ward R.D."/>
            <person name="Stajich J.E."/>
            <person name="Johansen J.R."/>
            <person name="Huntemann M."/>
            <person name="Clum A."/>
            <person name="Foster B."/>
            <person name="Foster B."/>
            <person name="Roux S."/>
            <person name="Palaniappan K."/>
            <person name="Varghese N."/>
            <person name="Mukherjee S."/>
            <person name="Reddy T.B.K."/>
            <person name="Daum C."/>
            <person name="Copeland A."/>
            <person name="Chen I.A."/>
            <person name="Ivanova N.N."/>
            <person name="Kyrpides N.C."/>
            <person name="Shapiro N."/>
            <person name="Eloe-Fadrosh E.A."/>
            <person name="Pietrasiak N."/>
        </authorList>
    </citation>
    <scope>NUCLEOTIDE SEQUENCE</scope>
    <source>
        <strain evidence="1">CPER-KK1</strain>
    </source>
</reference>
<name>A0A951PPZ1_9CYAN</name>
<evidence type="ECO:0000313" key="1">
    <source>
        <dbReference type="EMBL" id="MBW4547256.1"/>
    </source>
</evidence>
<comment type="caution">
    <text evidence="1">The sequence shown here is derived from an EMBL/GenBank/DDBJ whole genome shotgun (WGS) entry which is preliminary data.</text>
</comment>
<dbReference type="EMBL" id="JAHHIF010000038">
    <property type="protein sequence ID" value="MBW4547256.1"/>
    <property type="molecule type" value="Genomic_DNA"/>
</dbReference>
<dbReference type="AlphaFoldDB" id="A0A951PPZ1"/>
<protein>
    <submittedName>
        <fullName evidence="1">Uncharacterized protein</fullName>
    </submittedName>
</protein>
<accession>A0A951PPZ1</accession>
<dbReference type="Proteomes" id="UP000753908">
    <property type="component" value="Unassembled WGS sequence"/>
</dbReference>
<evidence type="ECO:0000313" key="2">
    <source>
        <dbReference type="Proteomes" id="UP000753908"/>
    </source>
</evidence>
<organism evidence="1 2">
    <name type="scientific">Symplocastrum torsivum CPER-KK1</name>
    <dbReference type="NCBI Taxonomy" id="450513"/>
    <lineage>
        <taxon>Bacteria</taxon>
        <taxon>Bacillati</taxon>
        <taxon>Cyanobacteriota</taxon>
        <taxon>Cyanophyceae</taxon>
        <taxon>Oscillatoriophycideae</taxon>
        <taxon>Oscillatoriales</taxon>
        <taxon>Microcoleaceae</taxon>
        <taxon>Symplocastrum</taxon>
    </lineage>
</organism>
<proteinExistence type="predicted"/>
<gene>
    <name evidence="1" type="ORF">KME25_22880</name>
</gene>
<reference evidence="1" key="1">
    <citation type="submission" date="2021-05" db="EMBL/GenBank/DDBJ databases">
        <authorList>
            <person name="Pietrasiak N."/>
            <person name="Ward R."/>
            <person name="Stajich J.E."/>
            <person name="Kurbessoian T."/>
        </authorList>
    </citation>
    <scope>NUCLEOTIDE SEQUENCE</scope>
    <source>
        <strain evidence="1">CPER-KK1</strain>
    </source>
</reference>